<evidence type="ECO:0000259" key="4">
    <source>
        <dbReference type="PROSITE" id="PS51721"/>
    </source>
</evidence>
<feature type="region of interest" description="Disordered" evidence="3">
    <location>
        <begin position="181"/>
        <end position="209"/>
    </location>
</feature>
<dbReference type="InterPro" id="IPR006073">
    <property type="entry name" value="GTP-bd"/>
</dbReference>
<feature type="compositionally biased region" description="Basic and acidic residues" evidence="3">
    <location>
        <begin position="396"/>
        <end position="407"/>
    </location>
</feature>
<evidence type="ECO:0000313" key="6">
    <source>
        <dbReference type="Proteomes" id="UP000245884"/>
    </source>
</evidence>
<sequence length="794" mass="84878">MGRKNKLPPSRGGQQAKRKQDTGPPVFFKHRREEEQRKMAADLKGKQRENDDAKTSSLLDETVRAAAGSNDSPVASSSTGDAWSQYDHLNGNHPGSTVDSSLRAYGRHLRSLISQSDVLIQLLDARDPLGSRSPSTEALIAAHPGKRLLFVLTKIDLVPKQALEGWLKYLRSLHPTLAFKSNQNLDGKGRASRKLHTQTNASSSSAATSSLEGSTAAHLLQLLKNYARSQPVGMSLTVGIFGPPNVGKSSLINSLVRSRACSVAPRPGETKALQTVLLDRKVRLVDSPGVAMPGAGEGATQDVLRGTVKLELVEDPITPVGEILRRADPVKVTRLYRLPVIEMEQDEEQSAQVNAEPQPMVPDAEAAAPLKQARKVDFQSLRDGSDMEDDDDDDQDRASDMEDDHHSFAPSESSEVPLDAAPSSHSTQGGIGFDPSDPLDFLLRLALTRGKMLRGGKPDVEGAARGVINDWNTGRIRWFVAPPATKQDKAREAREARMAGAGAGVQEQDDEMKPAAVVPSEGQVAPVEEEATVVNGFSAAFDLEGLFAQADAQIFGKSTPATTTPATAPANKQVLQAGDVSASSLGKRGRAGANEEEDQDASEAESEESDSDDEDQPKRMSMHAADESAGKEDDEEMAPRRAAPRHQNANASHDELSTFLSSNSTIPVPRTQASTQTQRPSGGHKPLKRGQRNNNKKGNRRGDSSAGEEPAYLARLAHKASLPANVKKGVGKQAGTYGEEVGGGGGGGSGELGIRGGKRGDERRKKRKMARREERGDGGLSGGFAGVALREEDE</sequence>
<dbReference type="SUPFAM" id="SSF52540">
    <property type="entry name" value="P-loop containing nucleoside triphosphate hydrolases"/>
    <property type="match status" value="1"/>
</dbReference>
<gene>
    <name evidence="5" type="ORF">BDZ90DRAFT_234243</name>
</gene>
<protein>
    <submittedName>
        <fullName evidence="5">P-loop containing nucleoside triphosphate hydrolase protein</fullName>
    </submittedName>
</protein>
<dbReference type="PROSITE" id="PS51721">
    <property type="entry name" value="G_CP"/>
    <property type="match status" value="1"/>
</dbReference>
<evidence type="ECO:0000256" key="3">
    <source>
        <dbReference type="SAM" id="MobiDB-lite"/>
    </source>
</evidence>
<dbReference type="Pfam" id="PF01926">
    <property type="entry name" value="MMR_HSR1"/>
    <property type="match status" value="1"/>
</dbReference>
<dbReference type="STRING" id="1569628.A0A316UM16"/>
<keyword evidence="2" id="KW-0342">GTP-binding</keyword>
<keyword evidence="1" id="KW-0547">Nucleotide-binding</keyword>
<dbReference type="CDD" id="cd04178">
    <property type="entry name" value="Nucleostemin_like"/>
    <property type="match status" value="1"/>
</dbReference>
<dbReference type="PANTHER" id="PTHR11089">
    <property type="entry name" value="GTP-BINDING PROTEIN-RELATED"/>
    <property type="match status" value="1"/>
</dbReference>
<proteinExistence type="predicted"/>
<feature type="region of interest" description="Disordered" evidence="3">
    <location>
        <begin position="1"/>
        <end position="95"/>
    </location>
</feature>
<dbReference type="AlphaFoldDB" id="A0A316UM16"/>
<feature type="compositionally biased region" description="Acidic residues" evidence="3">
    <location>
        <begin position="594"/>
        <end position="615"/>
    </location>
</feature>
<dbReference type="OrthoDB" id="444945at2759"/>
<feature type="compositionally biased region" description="Polar residues" evidence="3">
    <location>
        <begin position="69"/>
        <end position="82"/>
    </location>
</feature>
<feature type="compositionally biased region" description="Gly residues" evidence="3">
    <location>
        <begin position="740"/>
        <end position="755"/>
    </location>
</feature>
<dbReference type="InterPro" id="IPR050755">
    <property type="entry name" value="TRAFAC_YlqF/YawG_RiboMat"/>
</dbReference>
<feature type="compositionally biased region" description="Low complexity" evidence="3">
    <location>
        <begin position="197"/>
        <end position="209"/>
    </location>
</feature>
<keyword evidence="5" id="KW-0378">Hydrolase</keyword>
<dbReference type="Gene3D" id="3.40.50.300">
    <property type="entry name" value="P-loop containing nucleotide triphosphate hydrolases"/>
    <property type="match status" value="1"/>
</dbReference>
<dbReference type="GO" id="GO:0005525">
    <property type="term" value="F:GTP binding"/>
    <property type="evidence" value="ECO:0007669"/>
    <property type="project" value="UniProtKB-KW"/>
</dbReference>
<feature type="domain" description="CP-type G" evidence="4">
    <location>
        <begin position="106"/>
        <end position="293"/>
    </location>
</feature>
<dbReference type="InterPro" id="IPR027417">
    <property type="entry name" value="P-loop_NTPase"/>
</dbReference>
<feature type="compositionally biased region" description="Polar residues" evidence="3">
    <location>
        <begin position="658"/>
        <end position="680"/>
    </location>
</feature>
<accession>A0A316UM16</accession>
<dbReference type="RefSeq" id="XP_025360033.1">
    <property type="nucleotide sequence ID" value="XM_025506938.1"/>
</dbReference>
<dbReference type="GO" id="GO:0005730">
    <property type="term" value="C:nucleolus"/>
    <property type="evidence" value="ECO:0007669"/>
    <property type="project" value="TreeGrafter"/>
</dbReference>
<reference evidence="5 6" key="1">
    <citation type="journal article" date="2018" name="Mol. Biol. Evol.">
        <title>Broad Genomic Sampling Reveals a Smut Pathogenic Ancestry of the Fungal Clade Ustilaginomycotina.</title>
        <authorList>
            <person name="Kijpornyongpan T."/>
            <person name="Mondo S.J."/>
            <person name="Barry K."/>
            <person name="Sandor L."/>
            <person name="Lee J."/>
            <person name="Lipzen A."/>
            <person name="Pangilinan J."/>
            <person name="LaButti K."/>
            <person name="Hainaut M."/>
            <person name="Henrissat B."/>
            <person name="Grigoriev I.V."/>
            <person name="Spatafora J.W."/>
            <person name="Aime M.C."/>
        </authorList>
    </citation>
    <scope>NUCLEOTIDE SEQUENCE [LARGE SCALE GENOMIC DNA]</scope>
    <source>
        <strain evidence="5 6">MCA 5214</strain>
    </source>
</reference>
<evidence type="ECO:0000313" key="5">
    <source>
        <dbReference type="EMBL" id="PWN25421.1"/>
    </source>
</evidence>
<feature type="compositionally biased region" description="Basic residues" evidence="3">
    <location>
        <begin position="685"/>
        <end position="699"/>
    </location>
</feature>
<feature type="region of interest" description="Disordered" evidence="3">
    <location>
        <begin position="560"/>
        <end position="794"/>
    </location>
</feature>
<feature type="compositionally biased region" description="Low complexity" evidence="3">
    <location>
        <begin position="560"/>
        <end position="570"/>
    </location>
</feature>
<feature type="region of interest" description="Disordered" evidence="3">
    <location>
        <begin position="378"/>
        <end position="434"/>
    </location>
</feature>
<dbReference type="InterPro" id="IPR023179">
    <property type="entry name" value="GTP-bd_ortho_bundle_sf"/>
</dbReference>
<dbReference type="Gene3D" id="1.10.1580.10">
    <property type="match status" value="1"/>
</dbReference>
<evidence type="ECO:0000256" key="1">
    <source>
        <dbReference type="ARBA" id="ARBA00022741"/>
    </source>
</evidence>
<dbReference type="PANTHER" id="PTHR11089:SF30">
    <property type="entry name" value="GUANINE NUCLEOTIDE-BINDING PROTEIN-LIKE 3 HOMOLOG"/>
    <property type="match status" value="1"/>
</dbReference>
<keyword evidence="6" id="KW-1185">Reference proteome</keyword>
<evidence type="ECO:0000256" key="2">
    <source>
        <dbReference type="ARBA" id="ARBA00023134"/>
    </source>
</evidence>
<feature type="compositionally biased region" description="Basic and acidic residues" evidence="3">
    <location>
        <begin position="31"/>
        <end position="54"/>
    </location>
</feature>
<dbReference type="GeneID" id="37028761"/>
<dbReference type="InterPro" id="IPR030378">
    <property type="entry name" value="G_CP_dom"/>
</dbReference>
<organism evidence="5 6">
    <name type="scientific">Jaminaea rosea</name>
    <dbReference type="NCBI Taxonomy" id="1569628"/>
    <lineage>
        <taxon>Eukaryota</taxon>
        <taxon>Fungi</taxon>
        <taxon>Dikarya</taxon>
        <taxon>Basidiomycota</taxon>
        <taxon>Ustilaginomycotina</taxon>
        <taxon>Exobasidiomycetes</taxon>
        <taxon>Microstromatales</taxon>
        <taxon>Microstromatales incertae sedis</taxon>
        <taxon>Jaminaea</taxon>
    </lineage>
</organism>
<feature type="compositionally biased region" description="Acidic residues" evidence="3">
    <location>
        <begin position="386"/>
        <end position="395"/>
    </location>
</feature>
<name>A0A316UM16_9BASI</name>
<dbReference type="EMBL" id="KZ819676">
    <property type="protein sequence ID" value="PWN25421.1"/>
    <property type="molecule type" value="Genomic_DNA"/>
</dbReference>
<dbReference type="Proteomes" id="UP000245884">
    <property type="component" value="Unassembled WGS sequence"/>
</dbReference>
<dbReference type="GO" id="GO:0016787">
    <property type="term" value="F:hydrolase activity"/>
    <property type="evidence" value="ECO:0007669"/>
    <property type="project" value="UniProtKB-KW"/>
</dbReference>